<organism evidence="1 2">
    <name type="scientific">Pleuronectes platessa</name>
    <name type="common">European plaice</name>
    <dbReference type="NCBI Taxonomy" id="8262"/>
    <lineage>
        <taxon>Eukaryota</taxon>
        <taxon>Metazoa</taxon>
        <taxon>Chordata</taxon>
        <taxon>Craniata</taxon>
        <taxon>Vertebrata</taxon>
        <taxon>Euteleostomi</taxon>
        <taxon>Actinopterygii</taxon>
        <taxon>Neopterygii</taxon>
        <taxon>Teleostei</taxon>
        <taxon>Neoteleostei</taxon>
        <taxon>Acanthomorphata</taxon>
        <taxon>Carangaria</taxon>
        <taxon>Pleuronectiformes</taxon>
        <taxon>Pleuronectoidei</taxon>
        <taxon>Pleuronectidae</taxon>
        <taxon>Pleuronectes</taxon>
    </lineage>
</organism>
<reference evidence="1" key="1">
    <citation type="submission" date="2020-03" db="EMBL/GenBank/DDBJ databases">
        <authorList>
            <person name="Weist P."/>
        </authorList>
    </citation>
    <scope>NUCLEOTIDE SEQUENCE</scope>
</reference>
<evidence type="ECO:0000313" key="2">
    <source>
        <dbReference type="Proteomes" id="UP001153269"/>
    </source>
</evidence>
<gene>
    <name evidence="1" type="ORF">PLEPLA_LOCUS21708</name>
</gene>
<evidence type="ECO:0000313" key="1">
    <source>
        <dbReference type="EMBL" id="CAB1433617.1"/>
    </source>
</evidence>
<sequence length="161" mass="17213">MTSFVMYGGVRLTEYKSGCILQWPHANVGHWDMLGREGSTHWSLCCSGGCRDTFGGAFDLVQSSRATVTSLVYECSPQAETRQLSGLTTAVGSVSNSSTGSTQCPSSCHINTVVTNGSRLWLPEKDKLVLFTLISGLSKVGIDFIGTPLTLLLFSAWSPGP</sequence>
<protein>
    <submittedName>
        <fullName evidence="1">Uncharacterized protein</fullName>
    </submittedName>
</protein>
<proteinExistence type="predicted"/>
<comment type="caution">
    <text evidence="1">The sequence shown here is derived from an EMBL/GenBank/DDBJ whole genome shotgun (WGS) entry which is preliminary data.</text>
</comment>
<accession>A0A9N7UNT5</accession>
<name>A0A9N7UNT5_PLEPL</name>
<keyword evidence="2" id="KW-1185">Reference proteome</keyword>
<dbReference type="EMBL" id="CADEAL010001580">
    <property type="protein sequence ID" value="CAB1433617.1"/>
    <property type="molecule type" value="Genomic_DNA"/>
</dbReference>
<dbReference type="AlphaFoldDB" id="A0A9N7UNT5"/>
<dbReference type="Proteomes" id="UP001153269">
    <property type="component" value="Unassembled WGS sequence"/>
</dbReference>